<evidence type="ECO:0000259" key="1">
    <source>
        <dbReference type="PROSITE" id="PS50943"/>
    </source>
</evidence>
<dbReference type="InterPro" id="IPR001387">
    <property type="entry name" value="Cro/C1-type_HTH"/>
</dbReference>
<feature type="domain" description="HTH cro/C1-type" evidence="1">
    <location>
        <begin position="5"/>
        <end position="58"/>
    </location>
</feature>
<dbReference type="InterPro" id="IPR010982">
    <property type="entry name" value="Lambda_DNA-bd_dom_sf"/>
</dbReference>
<proteinExistence type="predicted"/>
<sequence length="119" mass="13631">MNERLKKIRESLNLTQEEFANKLGLGRSTIAGFESGRIIQDRTIKTICKTFKINENWFKTGEGDMYISLSDSSQFNEILAEWLVDSNPLTKETLMLLASLNEEDFKVVSRILKGLVQNK</sequence>
<dbReference type="SUPFAM" id="SSF47413">
    <property type="entry name" value="lambda repressor-like DNA-binding domains"/>
    <property type="match status" value="1"/>
</dbReference>
<dbReference type="SMART" id="SM00530">
    <property type="entry name" value="HTH_XRE"/>
    <property type="match status" value="1"/>
</dbReference>
<dbReference type="GO" id="GO:0003677">
    <property type="term" value="F:DNA binding"/>
    <property type="evidence" value="ECO:0007669"/>
    <property type="project" value="InterPro"/>
</dbReference>
<dbReference type="Pfam" id="PF12844">
    <property type="entry name" value="HTH_19"/>
    <property type="match status" value="1"/>
</dbReference>
<reference evidence="2 3" key="1">
    <citation type="submission" date="2018-06" db="EMBL/GenBank/DDBJ databases">
        <authorList>
            <consortium name="Pathogen Informatics"/>
            <person name="Doyle S."/>
        </authorList>
    </citation>
    <scope>NUCLEOTIDE SEQUENCE [LARGE SCALE GENOMIC DNA]</scope>
    <source>
        <strain evidence="2 3">NCTC8081</strain>
    </source>
</reference>
<accession>A0A2X3IQM3</accession>
<dbReference type="Proteomes" id="UP000250234">
    <property type="component" value="Unassembled WGS sequence"/>
</dbReference>
<protein>
    <submittedName>
        <fullName evidence="2">Helix-turn-helix domain protein</fullName>
    </submittedName>
</protein>
<evidence type="ECO:0000313" key="3">
    <source>
        <dbReference type="Proteomes" id="UP000250234"/>
    </source>
</evidence>
<dbReference type="CDD" id="cd00093">
    <property type="entry name" value="HTH_XRE"/>
    <property type="match status" value="1"/>
</dbReference>
<name>A0A2X3IQM3_CLOPF</name>
<gene>
    <name evidence="2" type="ORF">NCTC8081_03217</name>
</gene>
<dbReference type="Gene3D" id="1.10.260.40">
    <property type="entry name" value="lambda repressor-like DNA-binding domains"/>
    <property type="match status" value="1"/>
</dbReference>
<dbReference type="PROSITE" id="PS50943">
    <property type="entry name" value="HTH_CROC1"/>
    <property type="match status" value="1"/>
</dbReference>
<dbReference type="RefSeq" id="WP_111946600.1">
    <property type="nucleotide sequence ID" value="NZ_CATNYA010000031.1"/>
</dbReference>
<evidence type="ECO:0000313" key="2">
    <source>
        <dbReference type="EMBL" id="SQC85424.1"/>
    </source>
</evidence>
<dbReference type="EMBL" id="UAWO01000006">
    <property type="protein sequence ID" value="SQC85424.1"/>
    <property type="molecule type" value="Genomic_DNA"/>
</dbReference>
<organism evidence="2 3">
    <name type="scientific">Clostridium perfringens</name>
    <dbReference type="NCBI Taxonomy" id="1502"/>
    <lineage>
        <taxon>Bacteria</taxon>
        <taxon>Bacillati</taxon>
        <taxon>Bacillota</taxon>
        <taxon>Clostridia</taxon>
        <taxon>Eubacteriales</taxon>
        <taxon>Clostridiaceae</taxon>
        <taxon>Clostridium</taxon>
    </lineage>
</organism>
<dbReference type="AlphaFoldDB" id="A0A2X3IQM3"/>